<dbReference type="Pfam" id="PF06042">
    <property type="entry name" value="NTP_transf_6"/>
    <property type="match status" value="1"/>
</dbReference>
<dbReference type="Proteomes" id="UP000028981">
    <property type="component" value="Unassembled WGS sequence"/>
</dbReference>
<comment type="caution">
    <text evidence="1">The sequence shown here is derived from an EMBL/GenBank/DDBJ whole genome shotgun (WGS) entry which is preliminary data.</text>
</comment>
<dbReference type="OrthoDB" id="9805247at2"/>
<protein>
    <recommendedName>
        <fullName evidence="3">Nucleotidyltransferase family protein</fullName>
    </recommendedName>
</protein>
<dbReference type="PANTHER" id="PTHR39166">
    <property type="entry name" value="BLL1166 PROTEIN"/>
    <property type="match status" value="1"/>
</dbReference>
<dbReference type="RefSeq" id="WP_035078789.1">
    <property type="nucleotide sequence ID" value="NZ_JQGC01000002.1"/>
</dbReference>
<organism evidence="1 2">
    <name type="scientific">Devosia riboflavina</name>
    <dbReference type="NCBI Taxonomy" id="46914"/>
    <lineage>
        <taxon>Bacteria</taxon>
        <taxon>Pseudomonadati</taxon>
        <taxon>Pseudomonadota</taxon>
        <taxon>Alphaproteobacteria</taxon>
        <taxon>Hyphomicrobiales</taxon>
        <taxon>Devosiaceae</taxon>
        <taxon>Devosia</taxon>
    </lineage>
</organism>
<sequence length="205" mass="23228">MTHLKYSGLDADIQRQALIDIIVDDPVLMVLLRGMAELGLPDPLLGSGAIYNTVWNVLTGRERHRGIKDADVVYFDASDRSYEAEDRVIRRARAYFADSPIPVEVRNQARVHLWFPEKFGLAYPELSCSADMLRYFATRTHAVAARIEDGKIVIFAPFGLDDMFSFRLTPNPALPSRATHEGKGARALQLWPELQFEPWPEEIVD</sequence>
<dbReference type="STRING" id="46914.JP75_02615"/>
<dbReference type="InterPro" id="IPR009267">
    <property type="entry name" value="NTP_transf_6"/>
</dbReference>
<reference evidence="1 2" key="1">
    <citation type="submission" date="2014-08" db="EMBL/GenBank/DDBJ databases">
        <authorList>
            <person name="Hassan Y.I."/>
            <person name="Lepp D."/>
            <person name="Zhou T."/>
        </authorList>
    </citation>
    <scope>NUCLEOTIDE SEQUENCE [LARGE SCALE GENOMIC DNA]</scope>
    <source>
        <strain evidence="1 2">IFO13584</strain>
    </source>
</reference>
<proteinExistence type="predicted"/>
<dbReference type="PANTHER" id="PTHR39166:SF1">
    <property type="entry name" value="BLL1166 PROTEIN"/>
    <property type="match status" value="1"/>
</dbReference>
<name>A0A087M6G0_9HYPH</name>
<accession>A0A087M6G0</accession>
<evidence type="ECO:0000313" key="2">
    <source>
        <dbReference type="Proteomes" id="UP000028981"/>
    </source>
</evidence>
<gene>
    <name evidence="1" type="ORF">JP75_02615</name>
</gene>
<dbReference type="AlphaFoldDB" id="A0A087M6G0"/>
<evidence type="ECO:0000313" key="1">
    <source>
        <dbReference type="EMBL" id="KFL32463.1"/>
    </source>
</evidence>
<evidence type="ECO:0008006" key="3">
    <source>
        <dbReference type="Google" id="ProtNLM"/>
    </source>
</evidence>
<keyword evidence="2" id="KW-1185">Reference proteome</keyword>
<dbReference type="EMBL" id="JQGC01000002">
    <property type="protein sequence ID" value="KFL32463.1"/>
    <property type="molecule type" value="Genomic_DNA"/>
</dbReference>